<gene>
    <name evidence="1" type="ORF">EYC87_07425</name>
</gene>
<dbReference type="InterPro" id="IPR027417">
    <property type="entry name" value="P-loop_NTPase"/>
</dbReference>
<dbReference type="Pfam" id="PF13469">
    <property type="entry name" value="Sulfotransfer_3"/>
    <property type="match status" value="1"/>
</dbReference>
<name>A0ABT3STV0_9GAMM</name>
<dbReference type="PANTHER" id="PTHR36451">
    <property type="entry name" value="PAPS-DEPENDENT SULFOTRANSFERASE STF3"/>
    <property type="match status" value="1"/>
</dbReference>
<proteinExistence type="predicted"/>
<dbReference type="Proteomes" id="UP001143307">
    <property type="component" value="Unassembled WGS sequence"/>
</dbReference>
<sequence length="388" mass="44103">MSAEPIGFDANELIAEAISQTGFDDFGEFPYREGLEVLLQTYDAHIEDLAGRKSCRDRVVMQLATRLKCENAFKTIPQWQEQKIEAPIFVTGLPRSGTSALLNLLVSAPENRGLLQWEVQFPDPWPGSQPGDKDPRYDYLAKALEATRDSDFAKIHFVDADTPEECVLLHAFAFGGVQLGFEIMLEPYHSWLLKQDLVPLYKYQKQQLQMLNWRMPGKQWMLKAPAHMMGIDAILKVFPDARFIWCHRDPQAVVPSINSMNKAVMNMYAGDYNHLDGGEIGRAVMEWYALTLEIGLAARDKLPQELFVDCSQQEFVDDPIGVVERVYGGFGMTMGDQTRDALVSHIEANPKGKHGKHEYSLEEYGLTRELISQRFAFYTNDSRWPIST</sequence>
<dbReference type="PANTHER" id="PTHR36451:SF1">
    <property type="entry name" value="OMEGA-HYDROXY-BETA-DIHYDROMENAQUINONE-9 SULFOTRANSFERASE STF3"/>
    <property type="match status" value="1"/>
</dbReference>
<organism evidence="1 2">
    <name type="scientific">Candidatus Seongchinamella marina</name>
    <dbReference type="NCBI Taxonomy" id="2518990"/>
    <lineage>
        <taxon>Bacteria</taxon>
        <taxon>Pseudomonadati</taxon>
        <taxon>Pseudomonadota</taxon>
        <taxon>Gammaproteobacteria</taxon>
        <taxon>Cellvibrionales</taxon>
        <taxon>Halieaceae</taxon>
        <taxon>Seongchinamella</taxon>
    </lineage>
</organism>
<evidence type="ECO:0000313" key="1">
    <source>
        <dbReference type="EMBL" id="MCX2973416.1"/>
    </source>
</evidence>
<comment type="caution">
    <text evidence="1">The sequence shown here is derived from an EMBL/GenBank/DDBJ whole genome shotgun (WGS) entry which is preliminary data.</text>
</comment>
<dbReference type="SUPFAM" id="SSF52540">
    <property type="entry name" value="P-loop containing nucleoside triphosphate hydrolases"/>
    <property type="match status" value="1"/>
</dbReference>
<keyword evidence="2" id="KW-1185">Reference proteome</keyword>
<dbReference type="Gene3D" id="3.40.50.300">
    <property type="entry name" value="P-loop containing nucleotide triphosphate hydrolases"/>
    <property type="match status" value="1"/>
</dbReference>
<reference evidence="1" key="1">
    <citation type="submission" date="2019-02" db="EMBL/GenBank/DDBJ databases">
        <authorList>
            <person name="Li S.-H."/>
        </authorList>
    </citation>
    <scope>NUCLEOTIDE SEQUENCE</scope>
    <source>
        <strain evidence="1">IMCC8485</strain>
    </source>
</reference>
<dbReference type="RefSeq" id="WP_279252325.1">
    <property type="nucleotide sequence ID" value="NZ_SHNP01000002.1"/>
</dbReference>
<accession>A0ABT3STV0</accession>
<dbReference type="InterPro" id="IPR052736">
    <property type="entry name" value="Stf3_sulfotransferase"/>
</dbReference>
<protein>
    <submittedName>
        <fullName evidence="1">Sulfotransferase</fullName>
    </submittedName>
</protein>
<dbReference type="EMBL" id="SHNP01000002">
    <property type="protein sequence ID" value="MCX2973416.1"/>
    <property type="molecule type" value="Genomic_DNA"/>
</dbReference>
<evidence type="ECO:0000313" key="2">
    <source>
        <dbReference type="Proteomes" id="UP001143307"/>
    </source>
</evidence>